<gene>
    <name evidence="1" type="ORF">Salat_0643100</name>
</gene>
<proteinExistence type="predicted"/>
<dbReference type="Proteomes" id="UP001293254">
    <property type="component" value="Unassembled WGS sequence"/>
</dbReference>
<name>A0AAE1YRE1_9LAMI</name>
<evidence type="ECO:0000313" key="1">
    <source>
        <dbReference type="EMBL" id="KAK4434802.1"/>
    </source>
</evidence>
<comment type="caution">
    <text evidence="1">The sequence shown here is derived from an EMBL/GenBank/DDBJ whole genome shotgun (WGS) entry which is preliminary data.</text>
</comment>
<dbReference type="EMBL" id="JACGWO010000002">
    <property type="protein sequence ID" value="KAK4434802.1"/>
    <property type="molecule type" value="Genomic_DNA"/>
</dbReference>
<sequence length="111" mass="12056">MQMLTAMQAQSPACGKSCNKGLMMVIGLINGKKAVNSNVVTVSRFANTKLRIGPWHGQCGNRPTFVKGECSETRPLKASLSKEGAYSPQVAGFCCIETMQEEMDVRWANAQ</sequence>
<keyword evidence="2" id="KW-1185">Reference proteome</keyword>
<organism evidence="1 2">
    <name type="scientific">Sesamum alatum</name>
    <dbReference type="NCBI Taxonomy" id="300844"/>
    <lineage>
        <taxon>Eukaryota</taxon>
        <taxon>Viridiplantae</taxon>
        <taxon>Streptophyta</taxon>
        <taxon>Embryophyta</taxon>
        <taxon>Tracheophyta</taxon>
        <taxon>Spermatophyta</taxon>
        <taxon>Magnoliopsida</taxon>
        <taxon>eudicotyledons</taxon>
        <taxon>Gunneridae</taxon>
        <taxon>Pentapetalae</taxon>
        <taxon>asterids</taxon>
        <taxon>lamiids</taxon>
        <taxon>Lamiales</taxon>
        <taxon>Pedaliaceae</taxon>
        <taxon>Sesamum</taxon>
    </lineage>
</organism>
<reference evidence="1" key="1">
    <citation type="submission" date="2020-06" db="EMBL/GenBank/DDBJ databases">
        <authorList>
            <person name="Li T."/>
            <person name="Hu X."/>
            <person name="Zhang T."/>
            <person name="Song X."/>
            <person name="Zhang H."/>
            <person name="Dai N."/>
            <person name="Sheng W."/>
            <person name="Hou X."/>
            <person name="Wei L."/>
        </authorList>
    </citation>
    <scope>NUCLEOTIDE SEQUENCE</scope>
    <source>
        <strain evidence="1">3651</strain>
        <tissue evidence="1">Leaf</tissue>
    </source>
</reference>
<evidence type="ECO:0000313" key="2">
    <source>
        <dbReference type="Proteomes" id="UP001293254"/>
    </source>
</evidence>
<protein>
    <submittedName>
        <fullName evidence="1">Uncharacterized protein</fullName>
    </submittedName>
</protein>
<reference evidence="1" key="2">
    <citation type="journal article" date="2024" name="Plant">
        <title>Genomic evolution and insights into agronomic trait innovations of Sesamum species.</title>
        <authorList>
            <person name="Miao H."/>
            <person name="Wang L."/>
            <person name="Qu L."/>
            <person name="Liu H."/>
            <person name="Sun Y."/>
            <person name="Le M."/>
            <person name="Wang Q."/>
            <person name="Wei S."/>
            <person name="Zheng Y."/>
            <person name="Lin W."/>
            <person name="Duan Y."/>
            <person name="Cao H."/>
            <person name="Xiong S."/>
            <person name="Wang X."/>
            <person name="Wei L."/>
            <person name="Li C."/>
            <person name="Ma Q."/>
            <person name="Ju M."/>
            <person name="Zhao R."/>
            <person name="Li G."/>
            <person name="Mu C."/>
            <person name="Tian Q."/>
            <person name="Mei H."/>
            <person name="Zhang T."/>
            <person name="Gao T."/>
            <person name="Zhang H."/>
        </authorList>
    </citation>
    <scope>NUCLEOTIDE SEQUENCE</scope>
    <source>
        <strain evidence="1">3651</strain>
    </source>
</reference>
<dbReference type="AlphaFoldDB" id="A0AAE1YRE1"/>
<accession>A0AAE1YRE1</accession>